<reference evidence="3" key="1">
    <citation type="journal article" date="2016" name="Nat. Commun.">
        <title>The Gonium pectorale genome demonstrates co-option of cell cycle regulation during the evolution of multicellularity.</title>
        <authorList>
            <person name="Hanschen E.R."/>
            <person name="Marriage T.N."/>
            <person name="Ferris P.J."/>
            <person name="Hamaji T."/>
            <person name="Toyoda A."/>
            <person name="Fujiyama A."/>
            <person name="Neme R."/>
            <person name="Noguchi H."/>
            <person name="Minakuchi Y."/>
            <person name="Suzuki M."/>
            <person name="Kawai-Toyooka H."/>
            <person name="Smith D.R."/>
            <person name="Sparks H."/>
            <person name="Anderson J."/>
            <person name="Bakaric R."/>
            <person name="Luria V."/>
            <person name="Karger A."/>
            <person name="Kirschner M.W."/>
            <person name="Durand P.M."/>
            <person name="Michod R.E."/>
            <person name="Nozaki H."/>
            <person name="Olson B.J."/>
        </authorList>
    </citation>
    <scope>NUCLEOTIDE SEQUENCE [LARGE SCALE GENOMIC DNA]</scope>
    <source>
        <strain evidence="3">NIES-2863</strain>
    </source>
</reference>
<feature type="region of interest" description="Disordered" evidence="1">
    <location>
        <begin position="10"/>
        <end position="36"/>
    </location>
</feature>
<dbReference type="AlphaFoldDB" id="A0A150FUH1"/>
<accession>A0A150FUH1</accession>
<sequence length="171" mass="18748">MLRFRLAAAAAADQSKEQPAGSASIKSSHGNRGEFDDGFVIRGIQEPTGSLERAKSSRGSQLRGLSFTGSAAPVYKPRPRPQHLAKEAILAKAVAKGQQMAQRFRAHGHLTRWAVNGFIKAQRAARNQVVVRKWKEVGNMLKKTANGVSKLKELVEKDKKTYIAATQEAER</sequence>
<protein>
    <submittedName>
        <fullName evidence="2">Uncharacterized protein</fullName>
    </submittedName>
</protein>
<evidence type="ECO:0000313" key="3">
    <source>
        <dbReference type="Proteomes" id="UP000075714"/>
    </source>
</evidence>
<dbReference type="Proteomes" id="UP000075714">
    <property type="component" value="Unassembled WGS sequence"/>
</dbReference>
<proteinExistence type="predicted"/>
<evidence type="ECO:0000313" key="2">
    <source>
        <dbReference type="EMBL" id="KXZ41236.1"/>
    </source>
</evidence>
<keyword evidence="3" id="KW-1185">Reference proteome</keyword>
<name>A0A150FUH1_GONPE</name>
<dbReference type="OrthoDB" id="547273at2759"/>
<evidence type="ECO:0000256" key="1">
    <source>
        <dbReference type="SAM" id="MobiDB-lite"/>
    </source>
</evidence>
<dbReference type="EMBL" id="LSYV01000621">
    <property type="protein sequence ID" value="KXZ41236.1"/>
    <property type="molecule type" value="Genomic_DNA"/>
</dbReference>
<comment type="caution">
    <text evidence="2">The sequence shown here is derived from an EMBL/GenBank/DDBJ whole genome shotgun (WGS) entry which is preliminary data.</text>
</comment>
<organism evidence="2 3">
    <name type="scientific">Gonium pectorale</name>
    <name type="common">Green alga</name>
    <dbReference type="NCBI Taxonomy" id="33097"/>
    <lineage>
        <taxon>Eukaryota</taxon>
        <taxon>Viridiplantae</taxon>
        <taxon>Chlorophyta</taxon>
        <taxon>core chlorophytes</taxon>
        <taxon>Chlorophyceae</taxon>
        <taxon>CS clade</taxon>
        <taxon>Chlamydomonadales</taxon>
        <taxon>Volvocaceae</taxon>
        <taxon>Gonium</taxon>
    </lineage>
</organism>
<gene>
    <name evidence="2" type="ORF">GPECTOR_624g718</name>
</gene>